<sequence>MKYSITFLLSLMTLTSVWAGGPWPQPKGKGYFKLFEYWVVADQHFTDAGMIDPNITTAFYSTGVYGEYGLTDRLTAVAYVPFFVRNLYNNAISGTTGEVIIPGEAVNAFGDVDLSLTYGLVRDKPIVMSASVLFGLPTGVTGRGGLGILQTGDGEFNQMIKVDAGGSFQLAGINFYASAYAGFNNRTQGFSDEFRYGFETGGTFLNNKLTAIARFTGIESFQNGSVLSASDGVSLFANNAEYLAFSPEIAYHINEQWGVSASSSTVFFGRLIMASPAYSVGVFFTL</sequence>
<evidence type="ECO:0000313" key="2">
    <source>
        <dbReference type="EMBL" id="GAA4828968.1"/>
    </source>
</evidence>
<feature type="chain" id="PRO_5046848356" description="MetA-pathway of phenol degradation" evidence="1">
    <location>
        <begin position="20"/>
        <end position="286"/>
    </location>
</feature>
<keyword evidence="1" id="KW-0732">Signal</keyword>
<evidence type="ECO:0000256" key="1">
    <source>
        <dbReference type="SAM" id="SignalP"/>
    </source>
</evidence>
<proteinExistence type="predicted"/>
<protein>
    <recommendedName>
        <fullName evidence="4">MetA-pathway of phenol degradation</fullName>
    </recommendedName>
</protein>
<gene>
    <name evidence="2" type="ORF">GCM10023331_12650</name>
</gene>
<keyword evidence="3" id="KW-1185">Reference proteome</keyword>
<dbReference type="Proteomes" id="UP001500298">
    <property type="component" value="Unassembled WGS sequence"/>
</dbReference>
<accession>A0ABP9D6D5</accession>
<feature type="signal peptide" evidence="1">
    <location>
        <begin position="1"/>
        <end position="19"/>
    </location>
</feature>
<dbReference type="EMBL" id="BAABJX010000020">
    <property type="protein sequence ID" value="GAA4828968.1"/>
    <property type="molecule type" value="Genomic_DNA"/>
</dbReference>
<name>A0ABP9D6D5_9BACT</name>
<comment type="caution">
    <text evidence="2">The sequence shown here is derived from an EMBL/GenBank/DDBJ whole genome shotgun (WGS) entry which is preliminary data.</text>
</comment>
<organism evidence="2 3">
    <name type="scientific">Algivirga pacifica</name>
    <dbReference type="NCBI Taxonomy" id="1162670"/>
    <lineage>
        <taxon>Bacteria</taxon>
        <taxon>Pseudomonadati</taxon>
        <taxon>Bacteroidota</taxon>
        <taxon>Cytophagia</taxon>
        <taxon>Cytophagales</taxon>
        <taxon>Flammeovirgaceae</taxon>
        <taxon>Algivirga</taxon>
    </lineage>
</organism>
<dbReference type="RefSeq" id="WP_345370186.1">
    <property type="nucleotide sequence ID" value="NZ_BAABJX010000020.1"/>
</dbReference>
<evidence type="ECO:0000313" key="3">
    <source>
        <dbReference type="Proteomes" id="UP001500298"/>
    </source>
</evidence>
<evidence type="ECO:0008006" key="4">
    <source>
        <dbReference type="Google" id="ProtNLM"/>
    </source>
</evidence>
<reference evidence="3" key="1">
    <citation type="journal article" date="2019" name="Int. J. Syst. Evol. Microbiol.">
        <title>The Global Catalogue of Microorganisms (GCM) 10K type strain sequencing project: providing services to taxonomists for standard genome sequencing and annotation.</title>
        <authorList>
            <consortium name="The Broad Institute Genomics Platform"/>
            <consortium name="The Broad Institute Genome Sequencing Center for Infectious Disease"/>
            <person name="Wu L."/>
            <person name="Ma J."/>
        </authorList>
    </citation>
    <scope>NUCLEOTIDE SEQUENCE [LARGE SCALE GENOMIC DNA]</scope>
    <source>
        <strain evidence="3">JCM 18326</strain>
    </source>
</reference>